<dbReference type="CDD" id="cd11368">
    <property type="entry name" value="RNase_PH_RRP45"/>
    <property type="match status" value="1"/>
</dbReference>
<evidence type="ECO:0000256" key="4">
    <source>
        <dbReference type="ARBA" id="ARBA00022490"/>
    </source>
</evidence>
<name>A0AAV0APV0_PHAPC</name>
<evidence type="ECO:0000256" key="5">
    <source>
        <dbReference type="ARBA" id="ARBA00022884"/>
    </source>
</evidence>
<dbReference type="SUPFAM" id="SSF55666">
    <property type="entry name" value="Ribonuclease PH domain 2-like"/>
    <property type="match status" value="1"/>
</dbReference>
<dbReference type="InterPro" id="IPR015847">
    <property type="entry name" value="ExoRNase_PH_dom2"/>
</dbReference>
<dbReference type="GO" id="GO:0071038">
    <property type="term" value="P:TRAMP-dependent tRNA surveillance pathway"/>
    <property type="evidence" value="ECO:0007669"/>
    <property type="project" value="TreeGrafter"/>
</dbReference>
<dbReference type="GO" id="GO:0005840">
    <property type="term" value="C:ribosome"/>
    <property type="evidence" value="ECO:0007669"/>
    <property type="project" value="UniProtKB-KW"/>
</dbReference>
<dbReference type="Pfam" id="PF01138">
    <property type="entry name" value="RNase_PH"/>
    <property type="match status" value="1"/>
</dbReference>
<accession>A0AAV0APV0</accession>
<protein>
    <submittedName>
        <fullName evidence="9">Ribosomal protein S5 domain 2-type protein</fullName>
    </submittedName>
</protein>
<dbReference type="Gene3D" id="3.30.230.70">
    <property type="entry name" value="GHMP Kinase, N-terminal domain"/>
    <property type="match status" value="1"/>
</dbReference>
<dbReference type="AlphaFoldDB" id="A0AAV0APV0"/>
<dbReference type="Pfam" id="PF03725">
    <property type="entry name" value="RNase_PH_C"/>
    <property type="match status" value="1"/>
</dbReference>
<dbReference type="InterPro" id="IPR050590">
    <property type="entry name" value="Exosome_comp_Rrp42_subfam"/>
</dbReference>
<dbReference type="GO" id="GO:0071035">
    <property type="term" value="P:nuclear polyadenylation-dependent rRNA catabolic process"/>
    <property type="evidence" value="ECO:0007669"/>
    <property type="project" value="TreeGrafter"/>
</dbReference>
<keyword evidence="4" id="KW-0963">Cytoplasm</keyword>
<comment type="similarity">
    <text evidence="3">Belongs to the RNase PH family.</text>
</comment>
<dbReference type="PANTHER" id="PTHR11097">
    <property type="entry name" value="EXOSOME COMPLEX EXONUCLEASE RIBOSOMAL RNA PROCESSING PROTEIN"/>
    <property type="match status" value="1"/>
</dbReference>
<dbReference type="InterPro" id="IPR036345">
    <property type="entry name" value="ExoRNase_PH_dom2_sf"/>
</dbReference>
<gene>
    <name evidence="9" type="ORF">PPACK8108_LOCUS3957</name>
</gene>
<evidence type="ECO:0000256" key="6">
    <source>
        <dbReference type="ARBA" id="ARBA00023242"/>
    </source>
</evidence>
<evidence type="ECO:0000259" key="7">
    <source>
        <dbReference type="Pfam" id="PF01138"/>
    </source>
</evidence>
<dbReference type="InterPro" id="IPR033100">
    <property type="entry name" value="Rrp45"/>
</dbReference>
<sequence>MVRKECSTIEREFLISALQGGIRLDERQFLDQRSLSFSISEDGSSVDCLLGSTRVMAHVSATITKPRPDRPFEGLFQVFSEINPIASHDYETGRSSEEELEISRMLDKSLTRARVVDREALCILAGQKVWSIRVDLLFLNDEGNLLDCASIAAMTALRNFRRPDVTLEGEDITIHSTQERIPVNLMLHHFPICLTFALFELPKTCIILDPSLLEERICSGKMTLAINTQKEICVVNKSGGVPLEVDEIMRLVKIASVKVREIDELIRKTVEKESIKFNLSALQDR</sequence>
<dbReference type="GO" id="GO:0034476">
    <property type="term" value="P:U5 snRNA 3'-end processing"/>
    <property type="evidence" value="ECO:0007669"/>
    <property type="project" value="TreeGrafter"/>
</dbReference>
<evidence type="ECO:0000313" key="10">
    <source>
        <dbReference type="Proteomes" id="UP001153365"/>
    </source>
</evidence>
<dbReference type="GO" id="GO:0000176">
    <property type="term" value="C:nuclear exosome (RNase complex)"/>
    <property type="evidence" value="ECO:0007669"/>
    <property type="project" value="TreeGrafter"/>
</dbReference>
<dbReference type="InterPro" id="IPR020568">
    <property type="entry name" value="Ribosomal_Su5_D2-typ_SF"/>
</dbReference>
<dbReference type="GO" id="GO:0035925">
    <property type="term" value="F:mRNA 3'-UTR AU-rich region binding"/>
    <property type="evidence" value="ECO:0007669"/>
    <property type="project" value="TreeGrafter"/>
</dbReference>
<comment type="caution">
    <text evidence="9">The sequence shown here is derived from an EMBL/GenBank/DDBJ whole genome shotgun (WGS) entry which is preliminary data.</text>
</comment>
<reference evidence="9" key="1">
    <citation type="submission" date="2022-06" db="EMBL/GenBank/DDBJ databases">
        <authorList>
            <consortium name="SYNGENTA / RWTH Aachen University"/>
        </authorList>
    </citation>
    <scope>NUCLEOTIDE SEQUENCE</scope>
</reference>
<dbReference type="GO" id="GO:0034475">
    <property type="term" value="P:U4 snRNA 3'-end processing"/>
    <property type="evidence" value="ECO:0007669"/>
    <property type="project" value="TreeGrafter"/>
</dbReference>
<dbReference type="Proteomes" id="UP001153365">
    <property type="component" value="Unassembled WGS sequence"/>
</dbReference>
<comment type="subcellular location">
    <subcellularLocation>
        <location evidence="2">Cytoplasm</location>
    </subcellularLocation>
    <subcellularLocation>
        <location evidence="1">Nucleus</location>
    </subcellularLocation>
</comment>
<evidence type="ECO:0000259" key="8">
    <source>
        <dbReference type="Pfam" id="PF03725"/>
    </source>
</evidence>
<dbReference type="GO" id="GO:0016075">
    <property type="term" value="P:rRNA catabolic process"/>
    <property type="evidence" value="ECO:0007669"/>
    <property type="project" value="TreeGrafter"/>
</dbReference>
<feature type="domain" description="Exoribonuclease phosphorolytic" evidence="8">
    <location>
        <begin position="189"/>
        <end position="256"/>
    </location>
</feature>
<proteinExistence type="inferred from homology"/>
<dbReference type="SUPFAM" id="SSF54211">
    <property type="entry name" value="Ribosomal protein S5 domain 2-like"/>
    <property type="match status" value="1"/>
</dbReference>
<evidence type="ECO:0000256" key="2">
    <source>
        <dbReference type="ARBA" id="ARBA00004496"/>
    </source>
</evidence>
<dbReference type="GO" id="GO:0034473">
    <property type="term" value="P:U1 snRNA 3'-end processing"/>
    <property type="evidence" value="ECO:0007669"/>
    <property type="project" value="TreeGrafter"/>
</dbReference>
<keyword evidence="10" id="KW-1185">Reference proteome</keyword>
<evidence type="ECO:0000256" key="3">
    <source>
        <dbReference type="ARBA" id="ARBA00006678"/>
    </source>
</evidence>
<organism evidence="9 10">
    <name type="scientific">Phakopsora pachyrhizi</name>
    <name type="common">Asian soybean rust disease fungus</name>
    <dbReference type="NCBI Taxonomy" id="170000"/>
    <lineage>
        <taxon>Eukaryota</taxon>
        <taxon>Fungi</taxon>
        <taxon>Dikarya</taxon>
        <taxon>Basidiomycota</taxon>
        <taxon>Pucciniomycotina</taxon>
        <taxon>Pucciniomycetes</taxon>
        <taxon>Pucciniales</taxon>
        <taxon>Phakopsoraceae</taxon>
        <taxon>Phakopsora</taxon>
    </lineage>
</organism>
<keyword evidence="5" id="KW-0694">RNA-binding</keyword>
<dbReference type="EMBL" id="CALTRL010000705">
    <property type="protein sequence ID" value="CAH7669349.1"/>
    <property type="molecule type" value="Genomic_DNA"/>
</dbReference>
<keyword evidence="6" id="KW-0539">Nucleus</keyword>
<keyword evidence="9" id="KW-0687">Ribonucleoprotein</keyword>
<feature type="domain" description="Exoribonuclease phosphorolytic" evidence="7">
    <location>
        <begin position="41"/>
        <end position="163"/>
    </location>
</feature>
<dbReference type="GO" id="GO:0000177">
    <property type="term" value="C:cytoplasmic exosome (RNase complex)"/>
    <property type="evidence" value="ECO:0007669"/>
    <property type="project" value="TreeGrafter"/>
</dbReference>
<evidence type="ECO:0000313" key="9">
    <source>
        <dbReference type="EMBL" id="CAH7669349.1"/>
    </source>
</evidence>
<evidence type="ECO:0000256" key="1">
    <source>
        <dbReference type="ARBA" id="ARBA00004123"/>
    </source>
</evidence>
<dbReference type="InterPro" id="IPR027408">
    <property type="entry name" value="PNPase/RNase_PH_dom_sf"/>
</dbReference>
<dbReference type="PANTHER" id="PTHR11097:SF14">
    <property type="entry name" value="EXOSOME COMPLEX COMPONENT RRP45"/>
    <property type="match status" value="1"/>
</dbReference>
<dbReference type="GO" id="GO:0071028">
    <property type="term" value="P:nuclear mRNA surveillance"/>
    <property type="evidence" value="ECO:0007669"/>
    <property type="project" value="TreeGrafter"/>
</dbReference>
<dbReference type="InterPro" id="IPR001247">
    <property type="entry name" value="ExoRNase_PH_dom1"/>
</dbReference>
<dbReference type="GO" id="GO:0000467">
    <property type="term" value="P:exonucleolytic trimming to generate mature 3'-end of 5.8S rRNA from tricistronic rRNA transcript (SSU-rRNA, 5.8S rRNA, LSU-rRNA)"/>
    <property type="evidence" value="ECO:0007669"/>
    <property type="project" value="TreeGrafter"/>
</dbReference>
<keyword evidence="9" id="KW-0689">Ribosomal protein</keyword>